<dbReference type="InterPro" id="IPR010628">
    <property type="entry name" value="EutB"/>
</dbReference>
<keyword evidence="3" id="KW-1185">Reference proteome</keyword>
<evidence type="ECO:0000313" key="2">
    <source>
        <dbReference type="EMBL" id="ASP37529.1"/>
    </source>
</evidence>
<feature type="binding site" evidence="1">
    <location>
        <position position="365"/>
    </location>
    <ligand>
        <name>substrate</name>
    </ligand>
</feature>
<dbReference type="UniPathway" id="UPA00560"/>
<comment type="catalytic activity">
    <reaction evidence="1">
        <text>ethanolamine = acetaldehyde + NH4(+)</text>
        <dbReference type="Rhea" id="RHEA:15313"/>
        <dbReference type="ChEBI" id="CHEBI:15343"/>
        <dbReference type="ChEBI" id="CHEBI:28938"/>
        <dbReference type="ChEBI" id="CHEBI:57603"/>
        <dbReference type="EC" id="4.3.1.7"/>
    </reaction>
</comment>
<feature type="binding site" evidence="1">
    <location>
        <begin position="162"/>
        <end position="164"/>
    </location>
    <ligand>
        <name>substrate</name>
    </ligand>
</feature>
<dbReference type="GO" id="GO:0031471">
    <property type="term" value="C:ethanolamine degradation polyhedral organelle"/>
    <property type="evidence" value="ECO:0007669"/>
    <property type="project" value="UniProtKB-UniRule"/>
</dbReference>
<dbReference type="InterPro" id="IPR044939">
    <property type="entry name" value="EutB_dom_2_sf"/>
</dbReference>
<evidence type="ECO:0000313" key="3">
    <source>
        <dbReference type="Proteomes" id="UP000202440"/>
    </source>
</evidence>
<dbReference type="HAMAP" id="MF_00861">
    <property type="entry name" value="EutB"/>
    <property type="match status" value="1"/>
</dbReference>
<dbReference type="Gene3D" id="3.20.20.70">
    <property type="entry name" value="Aldolase class I"/>
    <property type="match status" value="1"/>
</dbReference>
<dbReference type="AlphaFoldDB" id="A0A222FFK2"/>
<organism evidence="2 3">
    <name type="scientific">Bacterioplanes sanyensis</name>
    <dbReference type="NCBI Taxonomy" id="1249553"/>
    <lineage>
        <taxon>Bacteria</taxon>
        <taxon>Pseudomonadati</taxon>
        <taxon>Pseudomonadota</taxon>
        <taxon>Gammaproteobacteria</taxon>
        <taxon>Oceanospirillales</taxon>
        <taxon>Oceanospirillaceae</taxon>
        <taxon>Bacterioplanes</taxon>
    </lineage>
</organism>
<dbReference type="GO" id="GO:0046336">
    <property type="term" value="P:ethanolamine catabolic process"/>
    <property type="evidence" value="ECO:0007669"/>
    <property type="project" value="UniProtKB-UniRule"/>
</dbReference>
<feature type="binding site" evidence="1">
    <location>
        <position position="404"/>
    </location>
    <ligand>
        <name>adenosylcob(III)alamin</name>
        <dbReference type="ChEBI" id="CHEBI:18408"/>
    </ligand>
</feature>
<dbReference type="PANTHER" id="PTHR39329:SF1">
    <property type="entry name" value="ETHANOLAMINE AMMONIA-LYASE LARGE SUBUNIT"/>
    <property type="match status" value="1"/>
</dbReference>
<dbReference type="GO" id="GO:0006520">
    <property type="term" value="P:amino acid metabolic process"/>
    <property type="evidence" value="ECO:0007669"/>
    <property type="project" value="InterPro"/>
</dbReference>
<dbReference type="GO" id="GO:0009350">
    <property type="term" value="C:ethanolamine ammonia-lyase complex"/>
    <property type="evidence" value="ECO:0007669"/>
    <property type="project" value="UniProtKB-UniRule"/>
</dbReference>
<gene>
    <name evidence="1" type="primary">eutB</name>
    <name evidence="2" type="ORF">CHH28_02055</name>
</gene>
<comment type="function">
    <text evidence="1">Catalyzes the deamination of various vicinal amino-alcohols to oxo compounds. Allows this organism to utilize ethanolamine as the sole source of nitrogen and carbon in the presence of vitamin B12.</text>
</comment>
<dbReference type="EC" id="4.3.1.7" evidence="1"/>
<keyword evidence="1 2" id="KW-0456">Lyase</keyword>
<dbReference type="Gene3D" id="2.30.170.30">
    <property type="entry name" value="ethanolamine ammonia-lyase heavy chain domain like"/>
    <property type="match status" value="1"/>
</dbReference>
<keyword evidence="1" id="KW-1283">Bacterial microcompartment</keyword>
<feature type="binding site" evidence="1">
    <location>
        <position position="195"/>
    </location>
    <ligand>
        <name>substrate</name>
    </ligand>
</feature>
<dbReference type="RefSeq" id="WP_094058747.1">
    <property type="nucleotide sequence ID" value="NZ_CP022530.1"/>
</dbReference>
<dbReference type="KEGG" id="bsan:CHH28_02055"/>
<feature type="binding site" evidence="1">
    <location>
        <position position="248"/>
    </location>
    <ligand>
        <name>adenosylcob(III)alamin</name>
        <dbReference type="ChEBI" id="CHEBI:18408"/>
    </ligand>
</feature>
<keyword evidence="1" id="KW-0170">Cobalt</keyword>
<sequence>MHKTYRYTLGSKTYEFRHLADLLARATPARSGDRLAGVIARSAEERAVAQMALADVPLSNFLNEALIPYEQDEVTRLIIDDHDAAAFAPISHLTVGDFRNWLLSDHASSAMLAQVSAGITPEMAAAVSKIMRNQDLILVAQKCQVTSAFRNTLGLHKRLSTRLQPNHPTDDMNGIAASILDGLLYGSGDAVIGINPATDNVAQATRLLHLMDDVIQRYDIPTQSCVLTHVTNTLECIEQGAPVDLVFQSIGGSEATNSSFGFNLATLAEAQQAALSLQRGSVGNNVMYFETGQGSALSANAHHGLDQQTCEARAYAVARKFSPLLVNTVVGFIGPEYLFDGKEIIRAGLEDHFCAKLLGLPMGCDVCYTNHAEADQNDMDNLLTLLATAGCSFVMGIPGSDDIMLNYQTTSFHDALYARRVLGLGAAPEFEAWLEKMHIMSNAPGACLNDALPPAFAHSLQSLPANSGDTDQEANHG</sequence>
<reference evidence="2 3" key="1">
    <citation type="submission" date="2017-07" db="EMBL/GenBank/DDBJ databases">
        <title>Annotated genome sequence of Bacterioplanes sanyensis isolated from Red Sea.</title>
        <authorList>
            <person name="Rehman Z.U."/>
        </authorList>
    </citation>
    <scope>NUCLEOTIDE SEQUENCE [LARGE SCALE GENOMIC DNA]</scope>
    <source>
        <strain evidence="2 3">NV9</strain>
    </source>
</reference>
<comment type="pathway">
    <text evidence="1">Amine and polyamine degradation; ethanolamine degradation.</text>
</comment>
<accession>A0A222FFK2</accession>
<dbReference type="Proteomes" id="UP000202440">
    <property type="component" value="Chromosome"/>
</dbReference>
<comment type="subunit">
    <text evidence="1">The basic unit is a heterodimer which dimerizes to form tetramers. The heterotetramers trimerize; 6 large subunits form a core ring with 6 small subunits projecting outwards.</text>
</comment>
<dbReference type="InterPro" id="IPR044941">
    <property type="entry name" value="EutB_N_sf"/>
</dbReference>
<feature type="binding site" evidence="1">
    <location>
        <position position="290"/>
    </location>
    <ligand>
        <name>substrate</name>
    </ligand>
</feature>
<dbReference type="GO" id="GO:0031419">
    <property type="term" value="F:cobalamin binding"/>
    <property type="evidence" value="ECO:0007669"/>
    <property type="project" value="UniProtKB-UniRule"/>
</dbReference>
<feature type="binding site" evidence="1">
    <location>
        <position position="196"/>
    </location>
    <ligand>
        <name>adenosylcob(III)alamin</name>
        <dbReference type="ChEBI" id="CHEBI:18408"/>
    </ligand>
</feature>
<comment type="similarity">
    <text evidence="1">Belongs to the EutB family.</text>
</comment>
<dbReference type="EMBL" id="CP022530">
    <property type="protein sequence ID" value="ASP37529.1"/>
    <property type="molecule type" value="Genomic_DNA"/>
</dbReference>
<comment type="cofactor">
    <cofactor evidence="1">
        <name>adenosylcob(III)alamin</name>
        <dbReference type="ChEBI" id="CHEBI:18408"/>
    </cofactor>
    <text evidence="1">Binds between the large and small subunits.</text>
</comment>
<protein>
    <recommendedName>
        <fullName evidence="1">Ethanolamine ammonia-lyase large subunit</fullName>
        <shortName evidence="1">EAL large subunit</shortName>
        <ecNumber evidence="1">4.3.1.7</ecNumber>
    </recommendedName>
</protein>
<dbReference type="Gene3D" id="1.10.220.70">
    <property type="entry name" value="lyase"/>
    <property type="match status" value="1"/>
</dbReference>
<keyword evidence="1" id="KW-0846">Cobalamin</keyword>
<feature type="binding site" evidence="1">
    <location>
        <position position="298"/>
    </location>
    <ligand>
        <name>adenosylcob(III)alamin</name>
        <dbReference type="ChEBI" id="CHEBI:18408"/>
    </ligand>
</feature>
<dbReference type="PIRSF" id="PIRSF018788">
    <property type="entry name" value="EutB"/>
    <property type="match status" value="1"/>
</dbReference>
<name>A0A222FFK2_9GAMM</name>
<dbReference type="PANTHER" id="PTHR39329">
    <property type="entry name" value="ETHANOLAMINE AMMONIA-LYASE HEAVY CHAIN"/>
    <property type="match status" value="1"/>
</dbReference>
<proteinExistence type="inferred from homology"/>
<dbReference type="Pfam" id="PF06751">
    <property type="entry name" value="EutB"/>
    <property type="match status" value="1"/>
</dbReference>
<dbReference type="InterPro" id="IPR013785">
    <property type="entry name" value="Aldolase_TIM"/>
</dbReference>
<evidence type="ECO:0000256" key="1">
    <source>
        <dbReference type="HAMAP-Rule" id="MF_00861"/>
    </source>
</evidence>
<dbReference type="GO" id="GO:0008851">
    <property type="term" value="F:ethanolamine ammonia-lyase activity"/>
    <property type="evidence" value="ECO:0007669"/>
    <property type="project" value="UniProtKB-UniRule"/>
</dbReference>
<comment type="subcellular location">
    <subcellularLocation>
        <location evidence="1">Bacterial microcompartment</location>
    </subcellularLocation>
</comment>
<dbReference type="OrthoDB" id="9770909at2"/>
<dbReference type="GO" id="GO:0005829">
    <property type="term" value="C:cytosol"/>
    <property type="evidence" value="ECO:0007669"/>
    <property type="project" value="TreeGrafter"/>
</dbReference>
<dbReference type="NCBIfam" id="NF011649">
    <property type="entry name" value="PRK15067.1"/>
    <property type="match status" value="1"/>
</dbReference>